<dbReference type="GO" id="GO:0003723">
    <property type="term" value="F:RNA binding"/>
    <property type="evidence" value="ECO:0007669"/>
    <property type="project" value="InterPro"/>
</dbReference>
<gene>
    <name evidence="2" type="ORF">CLFO_07000</name>
</gene>
<dbReference type="Proteomes" id="UP000192478">
    <property type="component" value="Chromosome"/>
</dbReference>
<dbReference type="AlphaFoldDB" id="A0AAC9RJT3"/>
<reference evidence="2 3" key="1">
    <citation type="submission" date="2017-03" db="EMBL/GenBank/DDBJ databases">
        <title>Complete sequence of Clostridium formicaceticum DSM 92.</title>
        <authorList>
            <person name="Poehlein A."/>
            <person name="Karl M."/>
            <person name="Bengelsdorf F.R."/>
            <person name="Duerre P."/>
            <person name="Daniel R."/>
        </authorList>
    </citation>
    <scope>NUCLEOTIDE SEQUENCE [LARGE SCALE GENOMIC DNA]</scope>
    <source>
        <strain evidence="2 3">DSM 92</strain>
    </source>
</reference>
<protein>
    <recommendedName>
        <fullName evidence="1">Toxin SymE-like domain-containing protein</fullName>
    </recommendedName>
</protein>
<evidence type="ECO:0000313" key="3">
    <source>
        <dbReference type="Proteomes" id="UP000192478"/>
    </source>
</evidence>
<dbReference type="GO" id="GO:0005737">
    <property type="term" value="C:cytoplasm"/>
    <property type="evidence" value="ECO:0007669"/>
    <property type="project" value="InterPro"/>
</dbReference>
<dbReference type="EMBL" id="CP020559">
    <property type="protein sequence ID" value="ARE86378.1"/>
    <property type="molecule type" value="Genomic_DNA"/>
</dbReference>
<dbReference type="GO" id="GO:0016788">
    <property type="term" value="F:hydrolase activity, acting on ester bonds"/>
    <property type="evidence" value="ECO:0007669"/>
    <property type="project" value="InterPro"/>
</dbReference>
<dbReference type="RefSeq" id="WP_081561916.1">
    <property type="nucleotide sequence ID" value="NZ_CP017603.1"/>
</dbReference>
<accession>A0AAC9RJT3</accession>
<dbReference type="InterPro" id="IPR014944">
    <property type="entry name" value="Toxin_SymE-like"/>
</dbReference>
<dbReference type="Pfam" id="PF08845">
    <property type="entry name" value="SymE_toxin"/>
    <property type="match status" value="1"/>
</dbReference>
<feature type="domain" description="Toxin SymE-like" evidence="1">
    <location>
        <begin position="13"/>
        <end position="51"/>
    </location>
</feature>
<name>A0AAC9RJT3_9CLOT</name>
<sequence length="58" mass="6585">MKVRLLTVFSVTANDSEVPQIRLQGKWLEKLGFRYGKKIIVEEKAGQLLIKLVAIEGE</sequence>
<evidence type="ECO:0000259" key="1">
    <source>
        <dbReference type="Pfam" id="PF08845"/>
    </source>
</evidence>
<evidence type="ECO:0000313" key="2">
    <source>
        <dbReference type="EMBL" id="ARE86378.1"/>
    </source>
</evidence>
<organism evidence="2 3">
    <name type="scientific">Clostridium formicaceticum</name>
    <dbReference type="NCBI Taxonomy" id="1497"/>
    <lineage>
        <taxon>Bacteria</taxon>
        <taxon>Bacillati</taxon>
        <taxon>Bacillota</taxon>
        <taxon>Clostridia</taxon>
        <taxon>Eubacteriales</taxon>
        <taxon>Clostridiaceae</taxon>
        <taxon>Clostridium</taxon>
    </lineage>
</organism>
<dbReference type="GO" id="GO:0016070">
    <property type="term" value="P:RNA metabolic process"/>
    <property type="evidence" value="ECO:0007669"/>
    <property type="project" value="InterPro"/>
</dbReference>
<proteinExistence type="predicted"/>